<proteinExistence type="predicted"/>
<evidence type="ECO:0000313" key="1">
    <source>
        <dbReference type="EMBL" id="KXK27033.1"/>
    </source>
</evidence>
<protein>
    <submittedName>
        <fullName evidence="1">Uncharacterized protein</fullName>
    </submittedName>
</protein>
<dbReference type="STRING" id="1617426.TR69_WS6001001059"/>
<dbReference type="AlphaFoldDB" id="A0A136LZG1"/>
<dbReference type="Proteomes" id="UP000070457">
    <property type="component" value="Unassembled WGS sequence"/>
</dbReference>
<dbReference type="EMBL" id="JYNZ01000003">
    <property type="protein sequence ID" value="KXK27033.1"/>
    <property type="molecule type" value="Genomic_DNA"/>
</dbReference>
<evidence type="ECO:0000313" key="2">
    <source>
        <dbReference type="Proteomes" id="UP000070457"/>
    </source>
</evidence>
<sequence length="102" mass="11861">MELKEIFDNHKELDFPGFPQTTDFSAWVEDFLLTDAHYVGIASRLIGGEDVSFDLTLFDDLKTGFDRLSIVDADEDYYRIYREQLKSLSLMLDVMISLRDAR</sequence>
<comment type="caution">
    <text evidence="1">The sequence shown here is derived from an EMBL/GenBank/DDBJ whole genome shotgun (WGS) entry which is preliminary data.</text>
</comment>
<gene>
    <name evidence="1" type="ORF">TR69_WS6001001059</name>
</gene>
<reference evidence="1 2" key="1">
    <citation type="submission" date="2015-02" db="EMBL/GenBank/DDBJ databases">
        <title>Improved understanding of the partial-nitritation anammox process through 23 genomes representing the majority of the microbial community.</title>
        <authorList>
            <person name="Speth D.R."/>
            <person name="In T Zandt M."/>
            <person name="Guerrero Cruz S."/>
            <person name="Jetten M.S."/>
            <person name="Dutilh B.E."/>
        </authorList>
    </citation>
    <scope>NUCLEOTIDE SEQUENCE [LARGE SCALE GENOMIC DNA]</scope>
    <source>
        <strain evidence="1">OLB20</strain>
    </source>
</reference>
<accession>A0A136LZG1</accession>
<name>A0A136LZG1_9BACT</name>
<organism evidence="1 2">
    <name type="scientific">candidate division WS6 bacterium OLB20</name>
    <dbReference type="NCBI Taxonomy" id="1617426"/>
    <lineage>
        <taxon>Bacteria</taxon>
        <taxon>Candidatus Dojkabacteria</taxon>
    </lineage>
</organism>